<evidence type="ECO:0000256" key="3">
    <source>
        <dbReference type="ARBA" id="ARBA00022833"/>
    </source>
</evidence>
<accession>A0AA39M4P8</accession>
<keyword evidence="5" id="KW-0238">DNA-binding</keyword>
<evidence type="ECO:0000313" key="10">
    <source>
        <dbReference type="EMBL" id="KAK0420440.1"/>
    </source>
</evidence>
<dbReference type="AlphaFoldDB" id="A0AA39M4P8"/>
<dbReference type="Pfam" id="PF00105">
    <property type="entry name" value="zf-C4"/>
    <property type="match status" value="1"/>
</dbReference>
<keyword evidence="6" id="KW-0804">Transcription</keyword>
<dbReference type="GO" id="GO:0005634">
    <property type="term" value="C:nucleus"/>
    <property type="evidence" value="ECO:0007669"/>
    <property type="project" value="TreeGrafter"/>
</dbReference>
<dbReference type="PANTHER" id="PTHR46011">
    <property type="entry name" value="NUCLEAR HORMONE RECEPTOR FAMILY MEMBER NHR-86-RELATED"/>
    <property type="match status" value="1"/>
</dbReference>
<sequence length="384" mass="44854">MRLCLVCGNRPTDKSSHYGVSCCKACGMFFKRWQKKPLPDCVNDVRLCPPGSGDRQCQRCRYKRFRSHRQCDESSGSLTETSLFPKTTFENGDYPIITVAANLMNDYRRRKAETYPYNSKARGTSENGDSLYTYEDHFNLVHFEKRELILLVTNLPELRTLPEHSVNDLIEYLNPYYMSFTHGASAADFIRYTVDKSLAHNRLFLAPNVYLDMAPLRKIKDPNCYALLQTKRFVRDSGLIKNVNIDFFAKTLLFHFAMAKEYFTEKILQIFQDETEVAIFKHFMIYGLVARFLEDTGHVEFKRVRRALANMELEIVKFFSFRYSIRNEINDKVKAKVKDILSLIECTKIASKEYNQLRYEGMLSLESNENTWPPVPRSLRKVDI</sequence>
<keyword evidence="8" id="KW-0539">Nucleus</keyword>
<evidence type="ECO:0000256" key="4">
    <source>
        <dbReference type="ARBA" id="ARBA00023015"/>
    </source>
</evidence>
<reference evidence="10" key="1">
    <citation type="submission" date="2023-06" db="EMBL/GenBank/DDBJ databases">
        <title>Genomic analysis of the entomopathogenic nematode Steinernema hermaphroditum.</title>
        <authorList>
            <person name="Schwarz E.M."/>
            <person name="Heppert J.K."/>
            <person name="Baniya A."/>
            <person name="Schwartz H.T."/>
            <person name="Tan C.-H."/>
            <person name="Antoshechkin I."/>
            <person name="Sternberg P.W."/>
            <person name="Goodrich-Blair H."/>
            <person name="Dillman A.R."/>
        </authorList>
    </citation>
    <scope>NUCLEOTIDE SEQUENCE</scope>
    <source>
        <strain evidence="10">PS9179</strain>
        <tissue evidence="10">Whole animal</tissue>
    </source>
</reference>
<dbReference type="SMART" id="SM00399">
    <property type="entry name" value="ZnF_C4"/>
    <property type="match status" value="1"/>
</dbReference>
<feature type="domain" description="Nuclear receptor" evidence="9">
    <location>
        <begin position="1"/>
        <end position="64"/>
    </location>
</feature>
<evidence type="ECO:0000256" key="2">
    <source>
        <dbReference type="ARBA" id="ARBA00022771"/>
    </source>
</evidence>
<evidence type="ECO:0000256" key="7">
    <source>
        <dbReference type="ARBA" id="ARBA00023170"/>
    </source>
</evidence>
<keyword evidence="1" id="KW-0479">Metal-binding</keyword>
<protein>
    <recommendedName>
        <fullName evidence="9">Nuclear receptor domain-containing protein</fullName>
    </recommendedName>
</protein>
<dbReference type="PANTHER" id="PTHR46011:SF6">
    <property type="entry name" value="HIGH ZINC ACTIVATED NUCLEAR RECEPTOR PROTEIN"/>
    <property type="match status" value="1"/>
</dbReference>
<proteinExistence type="predicted"/>
<keyword evidence="4" id="KW-0805">Transcription regulation</keyword>
<dbReference type="GO" id="GO:0003700">
    <property type="term" value="F:DNA-binding transcription factor activity"/>
    <property type="evidence" value="ECO:0007669"/>
    <property type="project" value="InterPro"/>
</dbReference>
<dbReference type="EMBL" id="JAUCMV010000002">
    <property type="protein sequence ID" value="KAK0420440.1"/>
    <property type="molecule type" value="Genomic_DNA"/>
</dbReference>
<dbReference type="SUPFAM" id="SSF57716">
    <property type="entry name" value="Glucocorticoid receptor-like (DNA-binding domain)"/>
    <property type="match status" value="1"/>
</dbReference>
<dbReference type="InterPro" id="IPR013088">
    <property type="entry name" value="Znf_NHR/GATA"/>
</dbReference>
<evidence type="ECO:0000256" key="6">
    <source>
        <dbReference type="ARBA" id="ARBA00023163"/>
    </source>
</evidence>
<keyword evidence="11" id="KW-1185">Reference proteome</keyword>
<dbReference type="InterPro" id="IPR001628">
    <property type="entry name" value="Znf_hrmn_rcpt"/>
</dbReference>
<evidence type="ECO:0000256" key="5">
    <source>
        <dbReference type="ARBA" id="ARBA00023125"/>
    </source>
</evidence>
<dbReference type="GO" id="GO:0008270">
    <property type="term" value="F:zinc ion binding"/>
    <property type="evidence" value="ECO:0007669"/>
    <property type="project" value="UniProtKB-KW"/>
</dbReference>
<evidence type="ECO:0000259" key="9">
    <source>
        <dbReference type="PROSITE" id="PS51030"/>
    </source>
</evidence>
<comment type="caution">
    <text evidence="10">The sequence shown here is derived from an EMBL/GenBank/DDBJ whole genome shotgun (WGS) entry which is preliminary data.</text>
</comment>
<dbReference type="Gene3D" id="3.30.50.10">
    <property type="entry name" value="Erythroid Transcription Factor GATA-1, subunit A"/>
    <property type="match status" value="1"/>
</dbReference>
<organism evidence="10 11">
    <name type="scientific">Steinernema hermaphroditum</name>
    <dbReference type="NCBI Taxonomy" id="289476"/>
    <lineage>
        <taxon>Eukaryota</taxon>
        <taxon>Metazoa</taxon>
        <taxon>Ecdysozoa</taxon>
        <taxon>Nematoda</taxon>
        <taxon>Chromadorea</taxon>
        <taxon>Rhabditida</taxon>
        <taxon>Tylenchina</taxon>
        <taxon>Panagrolaimomorpha</taxon>
        <taxon>Strongyloidoidea</taxon>
        <taxon>Steinernematidae</taxon>
        <taxon>Steinernema</taxon>
    </lineage>
</organism>
<keyword evidence="3" id="KW-0862">Zinc</keyword>
<keyword evidence="7" id="KW-0675">Receptor</keyword>
<evidence type="ECO:0000256" key="8">
    <source>
        <dbReference type="ARBA" id="ARBA00023242"/>
    </source>
</evidence>
<name>A0AA39M4P8_9BILA</name>
<evidence type="ECO:0000256" key="1">
    <source>
        <dbReference type="ARBA" id="ARBA00022723"/>
    </source>
</evidence>
<keyword evidence="2" id="KW-0863">Zinc-finger</keyword>
<gene>
    <name evidence="10" type="ORF">QR680_014685</name>
</gene>
<dbReference type="Proteomes" id="UP001175271">
    <property type="component" value="Unassembled WGS sequence"/>
</dbReference>
<evidence type="ECO:0000313" key="11">
    <source>
        <dbReference type="Proteomes" id="UP001175271"/>
    </source>
</evidence>
<dbReference type="PROSITE" id="PS51030">
    <property type="entry name" value="NUCLEAR_REC_DBD_2"/>
    <property type="match status" value="1"/>
</dbReference>
<dbReference type="GO" id="GO:0043565">
    <property type="term" value="F:sequence-specific DNA binding"/>
    <property type="evidence" value="ECO:0007669"/>
    <property type="project" value="InterPro"/>
</dbReference>